<proteinExistence type="predicted"/>
<dbReference type="InterPro" id="IPR036890">
    <property type="entry name" value="HATPase_C_sf"/>
</dbReference>
<evidence type="ECO:0000313" key="8">
    <source>
        <dbReference type="Proteomes" id="UP000199036"/>
    </source>
</evidence>
<dbReference type="SUPFAM" id="SSF55874">
    <property type="entry name" value="ATPase domain of HSP90 chaperone/DNA topoisomerase II/histidine kinase"/>
    <property type="match status" value="1"/>
</dbReference>
<evidence type="ECO:0000256" key="1">
    <source>
        <dbReference type="ARBA" id="ARBA00000085"/>
    </source>
</evidence>
<dbReference type="STRING" id="913024.SAMN05421741_11670"/>
<name>A0A1I5DPY1_9FLAO</name>
<dbReference type="AlphaFoldDB" id="A0A1I5DPY1"/>
<dbReference type="InterPro" id="IPR003594">
    <property type="entry name" value="HATPase_dom"/>
</dbReference>
<dbReference type="EC" id="2.7.13.3" evidence="2"/>
<gene>
    <name evidence="7" type="ORF">SAMN05421741_11670</name>
</gene>
<keyword evidence="5" id="KW-0902">Two-component regulatory system</keyword>
<evidence type="ECO:0000256" key="4">
    <source>
        <dbReference type="ARBA" id="ARBA00022777"/>
    </source>
</evidence>
<dbReference type="PANTHER" id="PTHR24421:SF10">
    <property type="entry name" value="NITRATE_NITRITE SENSOR PROTEIN NARQ"/>
    <property type="match status" value="1"/>
</dbReference>
<dbReference type="EMBL" id="FOVI01000016">
    <property type="protein sequence ID" value="SFO00841.1"/>
    <property type="molecule type" value="Genomic_DNA"/>
</dbReference>
<dbReference type="PANTHER" id="PTHR24421">
    <property type="entry name" value="NITRATE/NITRITE SENSOR PROTEIN NARX-RELATED"/>
    <property type="match status" value="1"/>
</dbReference>
<dbReference type="GO" id="GO:0000160">
    <property type="term" value="P:phosphorelay signal transduction system"/>
    <property type="evidence" value="ECO:0007669"/>
    <property type="project" value="UniProtKB-KW"/>
</dbReference>
<evidence type="ECO:0000259" key="6">
    <source>
        <dbReference type="SMART" id="SM00387"/>
    </source>
</evidence>
<evidence type="ECO:0000256" key="2">
    <source>
        <dbReference type="ARBA" id="ARBA00012438"/>
    </source>
</evidence>
<keyword evidence="4 7" id="KW-0418">Kinase</keyword>
<dbReference type="Pfam" id="PF02518">
    <property type="entry name" value="HATPase_c"/>
    <property type="match status" value="1"/>
</dbReference>
<feature type="domain" description="Histidine kinase/HSP90-like ATPase" evidence="6">
    <location>
        <begin position="30"/>
        <end position="121"/>
    </location>
</feature>
<dbReference type="SMART" id="SM00387">
    <property type="entry name" value="HATPase_c"/>
    <property type="match status" value="1"/>
</dbReference>
<keyword evidence="8" id="KW-1185">Reference proteome</keyword>
<evidence type="ECO:0000256" key="3">
    <source>
        <dbReference type="ARBA" id="ARBA00022679"/>
    </source>
</evidence>
<dbReference type="Proteomes" id="UP000199036">
    <property type="component" value="Unassembled WGS sequence"/>
</dbReference>
<dbReference type="GO" id="GO:0004673">
    <property type="term" value="F:protein histidine kinase activity"/>
    <property type="evidence" value="ECO:0007669"/>
    <property type="project" value="UniProtKB-EC"/>
</dbReference>
<dbReference type="Gene3D" id="3.30.565.10">
    <property type="entry name" value="Histidine kinase-like ATPase, C-terminal domain"/>
    <property type="match status" value="1"/>
</dbReference>
<keyword evidence="3" id="KW-0808">Transferase</keyword>
<dbReference type="CDD" id="cd16917">
    <property type="entry name" value="HATPase_UhpB-NarQ-NarX-like"/>
    <property type="match status" value="1"/>
</dbReference>
<evidence type="ECO:0000256" key="5">
    <source>
        <dbReference type="ARBA" id="ARBA00023012"/>
    </source>
</evidence>
<evidence type="ECO:0000313" key="7">
    <source>
        <dbReference type="EMBL" id="SFO00841.1"/>
    </source>
</evidence>
<accession>A0A1I5DPY1</accession>
<sequence length="131" mass="14803">MHLAHIAFPENHYKLNIQIDDYSLANTSIEFRSELIRVIQEAFTNIIKHAKASQVDLWIYREIGKLCVVIKDNGKGMASGSKQNTMGIGNMKARLKKFEADFVLNSDDTGVEITISIPENTIKRNHETADL</sequence>
<organism evidence="7 8">
    <name type="scientific">Paenimyroides ummariense</name>
    <dbReference type="NCBI Taxonomy" id="913024"/>
    <lineage>
        <taxon>Bacteria</taxon>
        <taxon>Pseudomonadati</taxon>
        <taxon>Bacteroidota</taxon>
        <taxon>Flavobacteriia</taxon>
        <taxon>Flavobacteriales</taxon>
        <taxon>Flavobacteriaceae</taxon>
        <taxon>Paenimyroides</taxon>
    </lineage>
</organism>
<comment type="catalytic activity">
    <reaction evidence="1">
        <text>ATP + protein L-histidine = ADP + protein N-phospho-L-histidine.</text>
        <dbReference type="EC" id="2.7.13.3"/>
    </reaction>
</comment>
<dbReference type="InterPro" id="IPR050482">
    <property type="entry name" value="Sensor_HK_TwoCompSys"/>
</dbReference>
<protein>
    <recommendedName>
        <fullName evidence="2">histidine kinase</fullName>
        <ecNumber evidence="2">2.7.13.3</ecNumber>
    </recommendedName>
</protein>
<reference evidence="8" key="1">
    <citation type="submission" date="2016-10" db="EMBL/GenBank/DDBJ databases">
        <authorList>
            <person name="Varghese N."/>
            <person name="Submissions S."/>
        </authorList>
    </citation>
    <scope>NUCLEOTIDE SEQUENCE [LARGE SCALE GENOMIC DNA]</scope>
    <source>
        <strain evidence="8">DS-12</strain>
    </source>
</reference>